<evidence type="ECO:0000313" key="4">
    <source>
        <dbReference type="Proteomes" id="UP001603857"/>
    </source>
</evidence>
<dbReference type="GO" id="GO:0016740">
    <property type="term" value="F:transferase activity"/>
    <property type="evidence" value="ECO:0007669"/>
    <property type="project" value="UniProtKB-KW"/>
</dbReference>
<evidence type="ECO:0000256" key="1">
    <source>
        <dbReference type="ARBA" id="ARBA00009861"/>
    </source>
</evidence>
<protein>
    <submittedName>
        <fullName evidence="3">Uncharacterized protein</fullName>
    </submittedName>
</protein>
<dbReference type="EMBL" id="JBGMDY010000001">
    <property type="protein sequence ID" value="KAL2348768.1"/>
    <property type="molecule type" value="Genomic_DNA"/>
</dbReference>
<dbReference type="Pfam" id="PF02458">
    <property type="entry name" value="Transferase"/>
    <property type="match status" value="1"/>
</dbReference>
<dbReference type="AlphaFoldDB" id="A0ABD1NML1"/>
<organism evidence="3 4">
    <name type="scientific">Flemingia macrophylla</name>
    <dbReference type="NCBI Taxonomy" id="520843"/>
    <lineage>
        <taxon>Eukaryota</taxon>
        <taxon>Viridiplantae</taxon>
        <taxon>Streptophyta</taxon>
        <taxon>Embryophyta</taxon>
        <taxon>Tracheophyta</taxon>
        <taxon>Spermatophyta</taxon>
        <taxon>Magnoliopsida</taxon>
        <taxon>eudicotyledons</taxon>
        <taxon>Gunneridae</taxon>
        <taxon>Pentapetalae</taxon>
        <taxon>rosids</taxon>
        <taxon>fabids</taxon>
        <taxon>Fabales</taxon>
        <taxon>Fabaceae</taxon>
        <taxon>Papilionoideae</taxon>
        <taxon>50 kb inversion clade</taxon>
        <taxon>NPAAA clade</taxon>
        <taxon>indigoferoid/millettioid clade</taxon>
        <taxon>Phaseoleae</taxon>
        <taxon>Flemingia</taxon>
    </lineage>
</organism>
<reference evidence="3 4" key="1">
    <citation type="submission" date="2024-08" db="EMBL/GenBank/DDBJ databases">
        <title>Insights into the chromosomal genome structure of Flemingia macrophylla.</title>
        <authorList>
            <person name="Ding Y."/>
            <person name="Zhao Y."/>
            <person name="Bi W."/>
            <person name="Wu M."/>
            <person name="Zhao G."/>
            <person name="Gong Y."/>
            <person name="Li W."/>
            <person name="Zhang P."/>
        </authorList>
    </citation>
    <scope>NUCLEOTIDE SEQUENCE [LARGE SCALE GENOMIC DNA]</scope>
    <source>
        <strain evidence="3">DYQJB</strain>
        <tissue evidence="3">Leaf</tissue>
    </source>
</reference>
<keyword evidence="4" id="KW-1185">Reference proteome</keyword>
<sequence>MSEEYVRSVVDLMVLKGHPMYRINGNFSVGDQTRVSFSEINFGWKKPIYEGPVGGMLFISFLYWFINGKGVDGIMVPIVLPHLAMKMFFRRSRKWQVKRSFILMLNSFNFANNYFSVKNLIDHLCVVTVIHMGSNGGDAVFSVRQGEVQMVVPAKVTPNEVKHLSDIDDDQEGLRMHISFIMLYKCNSSEPAKVIKRGISEALVEYYPLAGRMREGPNRKLMVECSAEGILFLEAEADVALEQLGDSIRPPSPHTKHFLCQVPVSRDYWMPFVVRSGVRMNHVVCDSFGLVQFLKMVATLARDPHAAIQPPVWRREIFGARVPPRVTCIHHEYQNIADHATSDSTNGMAHESFFFGPSEILVLRKRLPLHLQNCSTFELLSACLWKCRTMALNVNPNEEVGVSCFITAHGKVKIPDGYYGNAFVFPIALSKASLLCRSSLGYALGFIRETKARIRIREVSGGSYGSQGASNV</sequence>
<dbReference type="Gene3D" id="3.30.559.10">
    <property type="entry name" value="Chloramphenicol acetyltransferase-like domain"/>
    <property type="match status" value="3"/>
</dbReference>
<evidence type="ECO:0000313" key="3">
    <source>
        <dbReference type="EMBL" id="KAL2348768.1"/>
    </source>
</evidence>
<comment type="caution">
    <text evidence="3">The sequence shown here is derived from an EMBL/GenBank/DDBJ whole genome shotgun (WGS) entry which is preliminary data.</text>
</comment>
<comment type="similarity">
    <text evidence="1">Belongs to the plant acyltransferase family.</text>
</comment>
<keyword evidence="2" id="KW-0808">Transferase</keyword>
<accession>A0ABD1NML1</accession>
<gene>
    <name evidence="3" type="ORF">Fmac_002768</name>
</gene>
<evidence type="ECO:0000256" key="2">
    <source>
        <dbReference type="ARBA" id="ARBA00022679"/>
    </source>
</evidence>
<dbReference type="InterPro" id="IPR023213">
    <property type="entry name" value="CAT-like_dom_sf"/>
</dbReference>
<name>A0ABD1NML1_9FABA</name>
<dbReference type="PANTHER" id="PTHR31147:SF66">
    <property type="entry name" value="OS05G0315700 PROTEIN"/>
    <property type="match status" value="1"/>
</dbReference>
<dbReference type="PANTHER" id="PTHR31147">
    <property type="entry name" value="ACYL TRANSFERASE 4"/>
    <property type="match status" value="1"/>
</dbReference>
<dbReference type="Proteomes" id="UP001603857">
    <property type="component" value="Unassembled WGS sequence"/>
</dbReference>
<dbReference type="InterPro" id="IPR050898">
    <property type="entry name" value="Plant_acyltransferase"/>
</dbReference>
<proteinExistence type="inferred from homology"/>